<keyword evidence="5" id="KW-0677">Repeat</keyword>
<dbReference type="Gene3D" id="1.25.10.10">
    <property type="entry name" value="Leucine-rich Repeat Variant"/>
    <property type="match status" value="1"/>
</dbReference>
<gene>
    <name evidence="10" type="ORF">Ahy_B03g066978</name>
</gene>
<dbReference type="PANTHER" id="PTHR10527">
    <property type="entry name" value="IMPORTIN BETA"/>
    <property type="match status" value="1"/>
</dbReference>
<comment type="subcellular location">
    <subcellularLocation>
        <location evidence="2">Cytoplasm</location>
    </subcellularLocation>
    <subcellularLocation>
        <location evidence="1">Nucleus</location>
    </subcellularLocation>
</comment>
<feature type="compositionally biased region" description="Polar residues" evidence="8">
    <location>
        <begin position="77"/>
        <end position="88"/>
    </location>
</feature>
<keyword evidence="11" id="KW-1185">Reference proteome</keyword>
<evidence type="ECO:0000256" key="7">
    <source>
        <dbReference type="ARBA" id="ARBA00023242"/>
    </source>
</evidence>
<keyword evidence="3" id="KW-0813">Transport</keyword>
<evidence type="ECO:0000256" key="5">
    <source>
        <dbReference type="ARBA" id="ARBA00022737"/>
    </source>
</evidence>
<dbReference type="EMBL" id="SDMP01000013">
    <property type="protein sequence ID" value="RYR21663.1"/>
    <property type="molecule type" value="Genomic_DNA"/>
</dbReference>
<keyword evidence="6" id="KW-0653">Protein transport</keyword>
<dbReference type="InterPro" id="IPR014978">
    <property type="entry name" value="Gln-Leu-Gln_QLQ"/>
</dbReference>
<evidence type="ECO:0000256" key="3">
    <source>
        <dbReference type="ARBA" id="ARBA00022448"/>
    </source>
</evidence>
<dbReference type="SMR" id="A0A445A5C9"/>
<proteinExistence type="predicted"/>
<dbReference type="OrthoDB" id="1427537at2759"/>
<keyword evidence="7" id="KW-0539">Nucleus</keyword>
<dbReference type="Gramene" id="arahy.Tifrunner.gnm2.ann2.Ah13g186900.1">
    <property type="protein sequence ID" value="arahy.Tifrunner.gnm2.ann2.Ah13g186900.1-CDS"/>
    <property type="gene ID" value="arahy.Tifrunner.gnm2.ann2.Ah13g186900"/>
</dbReference>
<dbReference type="GO" id="GO:0006606">
    <property type="term" value="P:protein import into nucleus"/>
    <property type="evidence" value="ECO:0007669"/>
    <property type="project" value="InterPro"/>
</dbReference>
<feature type="domain" description="QLQ" evidence="9">
    <location>
        <begin position="24"/>
        <end position="59"/>
    </location>
</feature>
<sequence length="256" mass="27823">MTMLRQGVPPRDMARSTIGGSSGVPFKEQQLKQLRAQCLVFLAFRNGLAPKQLHLEIALGTAFSREGKDHTDHKGKSQSSVELGTSSGAMMPFGGLNNMRQPDNNNSSGSPSAGKSLEATSFSKGTESAIMTGDKVWRPSLLGTNITLGFKRIGIKTSVLEEKATACNMLCCYADELKEGFFPWIDQVAGTLVPLLKFYFHEEVRKAAVSAMPELLRSAKLAIEKGQSQGRDASYLKFLSDSIIPVLVDALHKELN</sequence>
<dbReference type="GO" id="GO:0048731">
    <property type="term" value="P:system development"/>
    <property type="evidence" value="ECO:0007669"/>
    <property type="project" value="UniProtKB-ARBA"/>
</dbReference>
<accession>A0A445A5C9</accession>
<feature type="compositionally biased region" description="Basic and acidic residues" evidence="8">
    <location>
        <begin position="65"/>
        <end position="75"/>
    </location>
</feature>
<keyword evidence="4" id="KW-0963">Cytoplasm</keyword>
<evidence type="ECO:0000313" key="10">
    <source>
        <dbReference type="EMBL" id="RYR21663.1"/>
    </source>
</evidence>
<evidence type="ECO:0000259" key="9">
    <source>
        <dbReference type="SMART" id="SM00951"/>
    </source>
</evidence>
<dbReference type="GO" id="GO:0005524">
    <property type="term" value="F:ATP binding"/>
    <property type="evidence" value="ECO:0007669"/>
    <property type="project" value="InterPro"/>
</dbReference>
<dbReference type="Proteomes" id="UP000289738">
    <property type="component" value="Chromosome B03"/>
</dbReference>
<evidence type="ECO:0000256" key="4">
    <source>
        <dbReference type="ARBA" id="ARBA00022490"/>
    </source>
</evidence>
<evidence type="ECO:0000256" key="8">
    <source>
        <dbReference type="SAM" id="MobiDB-lite"/>
    </source>
</evidence>
<dbReference type="AlphaFoldDB" id="A0A445A5C9"/>
<evidence type="ECO:0000256" key="1">
    <source>
        <dbReference type="ARBA" id="ARBA00004123"/>
    </source>
</evidence>
<dbReference type="GO" id="GO:0005737">
    <property type="term" value="C:cytoplasm"/>
    <property type="evidence" value="ECO:0007669"/>
    <property type="project" value="UniProtKB-SubCell"/>
</dbReference>
<evidence type="ECO:0000256" key="6">
    <source>
        <dbReference type="ARBA" id="ARBA00022927"/>
    </source>
</evidence>
<feature type="region of interest" description="Disordered" evidence="8">
    <location>
        <begin position="1"/>
        <end position="24"/>
    </location>
</feature>
<dbReference type="InterPro" id="IPR016024">
    <property type="entry name" value="ARM-type_fold"/>
</dbReference>
<protein>
    <recommendedName>
        <fullName evidence="9">QLQ domain-containing protein</fullName>
    </recommendedName>
</protein>
<dbReference type="SUPFAM" id="SSF48371">
    <property type="entry name" value="ARM repeat"/>
    <property type="match status" value="1"/>
</dbReference>
<evidence type="ECO:0000256" key="2">
    <source>
        <dbReference type="ARBA" id="ARBA00004496"/>
    </source>
</evidence>
<feature type="compositionally biased region" description="Polar residues" evidence="8">
    <location>
        <begin position="98"/>
        <end position="118"/>
    </location>
</feature>
<evidence type="ECO:0000313" key="11">
    <source>
        <dbReference type="Proteomes" id="UP000289738"/>
    </source>
</evidence>
<dbReference type="GO" id="GO:0005634">
    <property type="term" value="C:nucleus"/>
    <property type="evidence" value="ECO:0007669"/>
    <property type="project" value="UniProtKB-SubCell"/>
</dbReference>
<dbReference type="SMART" id="SM00951">
    <property type="entry name" value="QLQ"/>
    <property type="match status" value="1"/>
</dbReference>
<dbReference type="InterPro" id="IPR011989">
    <property type="entry name" value="ARM-like"/>
</dbReference>
<dbReference type="GO" id="GO:0006355">
    <property type="term" value="P:regulation of DNA-templated transcription"/>
    <property type="evidence" value="ECO:0007669"/>
    <property type="project" value="InterPro"/>
</dbReference>
<comment type="caution">
    <text evidence="10">The sequence shown here is derived from an EMBL/GenBank/DDBJ whole genome shotgun (WGS) entry which is preliminary data.</text>
</comment>
<feature type="region of interest" description="Disordered" evidence="8">
    <location>
        <begin position="65"/>
        <end position="118"/>
    </location>
</feature>
<dbReference type="STRING" id="3818.A0A445A5C9"/>
<organism evidence="10 11">
    <name type="scientific">Arachis hypogaea</name>
    <name type="common">Peanut</name>
    <dbReference type="NCBI Taxonomy" id="3818"/>
    <lineage>
        <taxon>Eukaryota</taxon>
        <taxon>Viridiplantae</taxon>
        <taxon>Streptophyta</taxon>
        <taxon>Embryophyta</taxon>
        <taxon>Tracheophyta</taxon>
        <taxon>Spermatophyta</taxon>
        <taxon>Magnoliopsida</taxon>
        <taxon>eudicotyledons</taxon>
        <taxon>Gunneridae</taxon>
        <taxon>Pentapetalae</taxon>
        <taxon>rosids</taxon>
        <taxon>fabids</taxon>
        <taxon>Fabales</taxon>
        <taxon>Fabaceae</taxon>
        <taxon>Papilionoideae</taxon>
        <taxon>50 kb inversion clade</taxon>
        <taxon>dalbergioids sensu lato</taxon>
        <taxon>Dalbergieae</taxon>
        <taxon>Pterocarpus clade</taxon>
        <taxon>Arachis</taxon>
    </lineage>
</organism>
<name>A0A445A5C9_ARAHY</name>
<dbReference type="InterPro" id="IPR040122">
    <property type="entry name" value="Importin_beta"/>
</dbReference>
<reference evidence="10 11" key="1">
    <citation type="submission" date="2019-01" db="EMBL/GenBank/DDBJ databases">
        <title>Sequencing of cultivated peanut Arachis hypogaea provides insights into genome evolution and oil improvement.</title>
        <authorList>
            <person name="Chen X."/>
        </authorList>
    </citation>
    <scope>NUCLEOTIDE SEQUENCE [LARGE SCALE GENOMIC DNA]</scope>
    <source>
        <strain evidence="11">cv. Fuhuasheng</strain>
        <tissue evidence="10">Leaves</tissue>
    </source>
</reference>